<dbReference type="VEuPathDB" id="FungiDB:PV08_01231"/>
<feature type="region of interest" description="Disordered" evidence="1">
    <location>
        <begin position="355"/>
        <end position="376"/>
    </location>
</feature>
<dbReference type="STRING" id="91928.A0A0D2CAQ1"/>
<organism evidence="2 3">
    <name type="scientific">Exophiala spinifera</name>
    <dbReference type="NCBI Taxonomy" id="91928"/>
    <lineage>
        <taxon>Eukaryota</taxon>
        <taxon>Fungi</taxon>
        <taxon>Dikarya</taxon>
        <taxon>Ascomycota</taxon>
        <taxon>Pezizomycotina</taxon>
        <taxon>Eurotiomycetes</taxon>
        <taxon>Chaetothyriomycetidae</taxon>
        <taxon>Chaetothyriales</taxon>
        <taxon>Herpotrichiellaceae</taxon>
        <taxon>Exophiala</taxon>
    </lineage>
</organism>
<gene>
    <name evidence="2" type="ORF">PV08_01231</name>
</gene>
<evidence type="ECO:0000313" key="3">
    <source>
        <dbReference type="Proteomes" id="UP000053328"/>
    </source>
</evidence>
<protein>
    <recommendedName>
        <fullName evidence="4">BTB domain-containing protein</fullName>
    </recommendedName>
</protein>
<name>A0A0D2CAQ1_9EURO</name>
<keyword evidence="3" id="KW-1185">Reference proteome</keyword>
<feature type="region of interest" description="Disordered" evidence="1">
    <location>
        <begin position="242"/>
        <end position="261"/>
    </location>
</feature>
<dbReference type="GeneID" id="27328314"/>
<evidence type="ECO:0000256" key="1">
    <source>
        <dbReference type="SAM" id="MobiDB-lite"/>
    </source>
</evidence>
<dbReference type="AlphaFoldDB" id="A0A0D2CAQ1"/>
<proteinExistence type="predicted"/>
<feature type="region of interest" description="Disordered" evidence="1">
    <location>
        <begin position="267"/>
        <end position="338"/>
    </location>
</feature>
<evidence type="ECO:0000313" key="2">
    <source>
        <dbReference type="EMBL" id="KIW20654.1"/>
    </source>
</evidence>
<feature type="compositionally biased region" description="Acidic residues" evidence="1">
    <location>
        <begin position="274"/>
        <end position="309"/>
    </location>
</feature>
<dbReference type="RefSeq" id="XP_016240870.1">
    <property type="nucleotide sequence ID" value="XM_016375594.1"/>
</dbReference>
<evidence type="ECO:0008006" key="4">
    <source>
        <dbReference type="Google" id="ProtNLM"/>
    </source>
</evidence>
<reference evidence="2 3" key="1">
    <citation type="submission" date="2015-01" db="EMBL/GenBank/DDBJ databases">
        <title>The Genome Sequence of Exophiala spinifera CBS89968.</title>
        <authorList>
            <consortium name="The Broad Institute Genomics Platform"/>
            <person name="Cuomo C."/>
            <person name="de Hoog S."/>
            <person name="Gorbushina A."/>
            <person name="Stielow B."/>
            <person name="Teixiera M."/>
            <person name="Abouelleil A."/>
            <person name="Chapman S.B."/>
            <person name="Priest M."/>
            <person name="Young S.K."/>
            <person name="Wortman J."/>
            <person name="Nusbaum C."/>
            <person name="Birren B."/>
        </authorList>
    </citation>
    <scope>NUCLEOTIDE SEQUENCE [LARGE SCALE GENOMIC DNA]</scope>
    <source>
        <strain evidence="2 3">CBS 89968</strain>
    </source>
</reference>
<accession>A0A0D2CAQ1</accession>
<dbReference type="HOGENOM" id="CLU_043169_0_0_1"/>
<dbReference type="EMBL" id="KN847492">
    <property type="protein sequence ID" value="KIW20654.1"/>
    <property type="molecule type" value="Genomic_DNA"/>
</dbReference>
<dbReference type="Proteomes" id="UP000053328">
    <property type="component" value="Unassembled WGS sequence"/>
</dbReference>
<feature type="region of interest" description="Disordered" evidence="1">
    <location>
        <begin position="456"/>
        <end position="493"/>
    </location>
</feature>
<dbReference type="OrthoDB" id="194443at2759"/>
<sequence length="493" mass="53908">MDAQHRPLFIKWSQSQRVSLSVVRPDGETETLVIPGELLRRRSRKFRDVLTCYVSGMPVPDTSLDTMHDFYMWTMDPKPHVYDDTTFDKAVKLGIFASRYEIPALSNQVTDVIRGKLASGDWKLGASMVDEIYQAVPVGRPLREVVRAALGLLPRSITTDPEEPTREDWAAVILKHGHFALDFIQATSSEWTLQAYLSNVCRFHDHEDMGAQSPSSASCDGCRYAQDECYPTGGQEALAKVNGEKEAPGEEPVGTGESSDKTYYTAEEAAAPEPEPEPEALPELVPEPEAEPEQWLEPIAEEPALDYEEAPQVAYADHLTEHLAELQQEPLPAYEEPAREPTPVLLAEPVYAETVDSAPPAPESVHTERPFNWADDEEPVSEIYGVAPSDTNEVAVSEVNAMAPSEVSGITSESNGSVASHLVVKEVAGEVVASESPIEEVDTPVVVEAAVVENGHAAGDKKLEQSAGVETPSEPSKKKKKKKNRGNSVSQVK</sequence>